<comment type="caution">
    <text evidence="1">The sequence shown here is derived from an EMBL/GenBank/DDBJ whole genome shotgun (WGS) entry which is preliminary data.</text>
</comment>
<keyword evidence="2" id="KW-1185">Reference proteome</keyword>
<dbReference type="GO" id="GO:0003676">
    <property type="term" value="F:nucleic acid binding"/>
    <property type="evidence" value="ECO:0007669"/>
    <property type="project" value="InterPro"/>
</dbReference>
<name>A0A8T2ZZH4_POPDE</name>
<dbReference type="InterPro" id="IPR035979">
    <property type="entry name" value="RBD_domain_sf"/>
</dbReference>
<protein>
    <submittedName>
        <fullName evidence="1">Uncharacterized protein</fullName>
    </submittedName>
</protein>
<evidence type="ECO:0000313" key="2">
    <source>
        <dbReference type="Proteomes" id="UP000807159"/>
    </source>
</evidence>
<organism evidence="1 2">
    <name type="scientific">Populus deltoides</name>
    <name type="common">Eastern poplar</name>
    <name type="synonym">Eastern cottonwood</name>
    <dbReference type="NCBI Taxonomy" id="3696"/>
    <lineage>
        <taxon>Eukaryota</taxon>
        <taxon>Viridiplantae</taxon>
        <taxon>Streptophyta</taxon>
        <taxon>Embryophyta</taxon>
        <taxon>Tracheophyta</taxon>
        <taxon>Spermatophyta</taxon>
        <taxon>Magnoliopsida</taxon>
        <taxon>eudicotyledons</taxon>
        <taxon>Gunneridae</taxon>
        <taxon>Pentapetalae</taxon>
        <taxon>rosids</taxon>
        <taxon>fabids</taxon>
        <taxon>Malpighiales</taxon>
        <taxon>Salicaceae</taxon>
        <taxon>Saliceae</taxon>
        <taxon>Populus</taxon>
    </lineage>
</organism>
<evidence type="ECO:0000313" key="1">
    <source>
        <dbReference type="EMBL" id="KAH8522835.1"/>
    </source>
</evidence>
<reference evidence="1" key="1">
    <citation type="journal article" date="2021" name="J. Hered.">
        <title>Genome Assembly of Salicaceae Populus deltoides (Eastern Cottonwood) I-69 Based on Nanopore Sequencing and Hi-C Technologies.</title>
        <authorList>
            <person name="Bai S."/>
            <person name="Wu H."/>
            <person name="Zhang J."/>
            <person name="Pan Z."/>
            <person name="Zhao W."/>
            <person name="Li Z."/>
            <person name="Tong C."/>
        </authorList>
    </citation>
    <scope>NUCLEOTIDE SEQUENCE</scope>
    <source>
        <tissue evidence="1">Leaf</tissue>
    </source>
</reference>
<dbReference type="Proteomes" id="UP000807159">
    <property type="component" value="Chromosome 1"/>
</dbReference>
<dbReference type="EMBL" id="JACEGQ020000001">
    <property type="protein sequence ID" value="KAH8522835.1"/>
    <property type="molecule type" value="Genomic_DNA"/>
</dbReference>
<accession>A0A8T2ZZH4</accession>
<proteinExistence type="predicted"/>
<dbReference type="AlphaFoldDB" id="A0A8T2ZZH4"/>
<gene>
    <name evidence="1" type="ORF">H0E87_003469</name>
</gene>
<sequence>MTPKHSFVAPLSARNGLPLSPKLSISPSDSRGMVIFLHAQNITTRSDEKGSKQLYPDYHDLKKRLSKISPVTNLFVSRKKTSRGRRFDFVSFLSTLTESEICDSLNLIWFDSYKIRANPVRFQKPLEGKKPDLGIKPQPKAMPNLTFRDSRTFVEVLSVTKHPKKTVYYESIPDDKEWLLRSLVGSPTTSLQQFQFPCFVFIDPTKLLRSHSLSSGIDS</sequence>
<dbReference type="SUPFAM" id="SSF54928">
    <property type="entry name" value="RNA-binding domain, RBD"/>
    <property type="match status" value="1"/>
</dbReference>